<feature type="chain" id="PRO_5018275154" description="DUF4168 domain-containing protein" evidence="1">
    <location>
        <begin position="21"/>
        <end position="159"/>
    </location>
</feature>
<dbReference type="OrthoDB" id="893112at2"/>
<feature type="signal peptide" evidence="1">
    <location>
        <begin position="1"/>
        <end position="20"/>
    </location>
</feature>
<evidence type="ECO:0000313" key="3">
    <source>
        <dbReference type="Proteomes" id="UP000271010"/>
    </source>
</evidence>
<evidence type="ECO:0000256" key="1">
    <source>
        <dbReference type="SAM" id="SignalP"/>
    </source>
</evidence>
<dbReference type="RefSeq" id="WP_123134537.1">
    <property type="nucleotide sequence ID" value="NZ_JBHMAD010000004.1"/>
</dbReference>
<dbReference type="AlphaFoldDB" id="A0A3M9MRE5"/>
<proteinExistence type="predicted"/>
<protein>
    <recommendedName>
        <fullName evidence="4">DUF4168 domain-containing protein</fullName>
    </recommendedName>
</protein>
<reference evidence="2 3" key="1">
    <citation type="submission" date="2018-11" db="EMBL/GenBank/DDBJ databases">
        <title>Rufibacter latericius sp. nov., isolated from water in Baiyang Lake.</title>
        <authorList>
            <person name="Yang Y."/>
        </authorList>
    </citation>
    <scope>NUCLEOTIDE SEQUENCE [LARGE SCALE GENOMIC DNA]</scope>
    <source>
        <strain evidence="2 3">MCC P1</strain>
    </source>
</reference>
<accession>A0A3M9MRE5</accession>
<sequence>MKRFAYTLVLVLFVSIASFAQSGTTAEQRAKNLSDKMIRELQLNNYQSRKLREINLKNAKKMVEFEEMHANNPKELEKCINGVCKERDVELENLLSTAQYSQYYGSRKSFNTYDREYAVLLQKQNGKVAKTLVAQDKADAKRTFSQPETAVIKEASPRN</sequence>
<keyword evidence="1" id="KW-0732">Signal</keyword>
<evidence type="ECO:0008006" key="4">
    <source>
        <dbReference type="Google" id="ProtNLM"/>
    </source>
</evidence>
<gene>
    <name evidence="2" type="ORF">EFA69_18515</name>
</gene>
<evidence type="ECO:0000313" key="2">
    <source>
        <dbReference type="EMBL" id="RNI28071.1"/>
    </source>
</evidence>
<name>A0A3M9MRE5_9BACT</name>
<dbReference type="Proteomes" id="UP000271010">
    <property type="component" value="Unassembled WGS sequence"/>
</dbReference>
<organism evidence="2 3">
    <name type="scientific">Rufibacter immobilis</name>
    <dbReference type="NCBI Taxonomy" id="1348778"/>
    <lineage>
        <taxon>Bacteria</taxon>
        <taxon>Pseudomonadati</taxon>
        <taxon>Bacteroidota</taxon>
        <taxon>Cytophagia</taxon>
        <taxon>Cytophagales</taxon>
        <taxon>Hymenobacteraceae</taxon>
        <taxon>Rufibacter</taxon>
    </lineage>
</organism>
<comment type="caution">
    <text evidence="2">The sequence shown here is derived from an EMBL/GenBank/DDBJ whole genome shotgun (WGS) entry which is preliminary data.</text>
</comment>
<keyword evidence="3" id="KW-1185">Reference proteome</keyword>
<dbReference type="EMBL" id="RJJE01000017">
    <property type="protein sequence ID" value="RNI28071.1"/>
    <property type="molecule type" value="Genomic_DNA"/>
</dbReference>